<dbReference type="HOGENOM" id="CLU_097479_1_0_6"/>
<gene>
    <name evidence="1" type="ORF">YC6258_02705</name>
</gene>
<keyword evidence="2" id="KW-1185">Reference proteome</keyword>
<proteinExistence type="predicted"/>
<dbReference type="KEGG" id="gsn:YC6258_02705"/>
<dbReference type="AlphaFoldDB" id="A0A0C5VN49"/>
<dbReference type="InterPro" id="IPR057955">
    <property type="entry name" value="SF0329-like"/>
</dbReference>
<reference evidence="1 2" key="1">
    <citation type="submission" date="2014-01" db="EMBL/GenBank/DDBJ databases">
        <title>Full genme sequencing of cellulolytic bacterium Gynuella sunshinyii YC6258T gen. nov., sp. nov.</title>
        <authorList>
            <person name="Khan H."/>
            <person name="Chung E.J."/>
            <person name="Chung Y.R."/>
        </authorList>
    </citation>
    <scope>NUCLEOTIDE SEQUENCE [LARGE SCALE GENOMIC DNA]</scope>
    <source>
        <strain evidence="1 2">YC6258</strain>
    </source>
</reference>
<organism evidence="1 2">
    <name type="scientific">Gynuella sunshinyii YC6258</name>
    <dbReference type="NCBI Taxonomy" id="1445510"/>
    <lineage>
        <taxon>Bacteria</taxon>
        <taxon>Pseudomonadati</taxon>
        <taxon>Pseudomonadota</taxon>
        <taxon>Gammaproteobacteria</taxon>
        <taxon>Oceanospirillales</taxon>
        <taxon>Saccharospirillaceae</taxon>
        <taxon>Gynuella</taxon>
    </lineage>
</organism>
<evidence type="ECO:0000313" key="1">
    <source>
        <dbReference type="EMBL" id="AJQ94743.1"/>
    </source>
</evidence>
<dbReference type="EMBL" id="CP007142">
    <property type="protein sequence ID" value="AJQ94743.1"/>
    <property type="molecule type" value="Genomic_DNA"/>
</dbReference>
<name>A0A0C5VN49_9GAMM</name>
<dbReference type="Pfam" id="PF25753">
    <property type="entry name" value="SF0329"/>
    <property type="match status" value="1"/>
</dbReference>
<accession>A0A0C5VN49</accession>
<dbReference type="RefSeq" id="WP_044617215.1">
    <property type="nucleotide sequence ID" value="NZ_CP007142.1"/>
</dbReference>
<protein>
    <submittedName>
        <fullName evidence="1">Uncharacterized protein</fullName>
    </submittedName>
</protein>
<dbReference type="Proteomes" id="UP000032266">
    <property type="component" value="Chromosome"/>
</dbReference>
<dbReference type="OrthoDB" id="9815878at2"/>
<evidence type="ECO:0000313" key="2">
    <source>
        <dbReference type="Proteomes" id="UP000032266"/>
    </source>
</evidence>
<dbReference type="STRING" id="1445510.YC6258_02705"/>
<sequence>MGKVMQWSKRKKKVEEFFSDAVSGRVELRSTHYRGTHDEEGRGYITFDKTEIWSMCTLSFYSIEYERIDEIVNRLGITPYEAQKIAHEELASEGKFNQYTYYDSLDGYCKNSIEASLESDNLLIRCLAMLDSRLGKRRLRNIDLSNESPKVVQFYQIRCESEGMSFNK</sequence>